<dbReference type="SUPFAM" id="SSF52096">
    <property type="entry name" value="ClpP/crotonase"/>
    <property type="match status" value="1"/>
</dbReference>
<dbReference type="SMART" id="SM00245">
    <property type="entry name" value="TSPc"/>
    <property type="match status" value="1"/>
</dbReference>
<evidence type="ECO:0000259" key="1">
    <source>
        <dbReference type="SMART" id="SM00245"/>
    </source>
</evidence>
<organism evidence="2 3">
    <name type="scientific">Kutzneria viridogrisea</name>
    <dbReference type="NCBI Taxonomy" id="47990"/>
    <lineage>
        <taxon>Bacteria</taxon>
        <taxon>Bacillati</taxon>
        <taxon>Actinomycetota</taxon>
        <taxon>Actinomycetes</taxon>
        <taxon>Pseudonocardiales</taxon>
        <taxon>Pseudonocardiaceae</taxon>
        <taxon>Kutzneria</taxon>
    </lineage>
</organism>
<dbReference type="Pfam" id="PF03572">
    <property type="entry name" value="Peptidase_S41"/>
    <property type="match status" value="1"/>
</dbReference>
<feature type="domain" description="Tail specific protease" evidence="1">
    <location>
        <begin position="83"/>
        <end position="281"/>
    </location>
</feature>
<gene>
    <name evidence="2" type="ORF">BC739_005937</name>
</gene>
<comment type="caution">
    <text evidence="2">The sequence shown here is derived from an EMBL/GenBank/DDBJ whole genome shotgun (WGS) entry which is preliminary data.</text>
</comment>
<evidence type="ECO:0000313" key="3">
    <source>
        <dbReference type="Proteomes" id="UP000517916"/>
    </source>
</evidence>
<keyword evidence="3" id="KW-1185">Reference proteome</keyword>
<sequence>MPEDNRAAEIDLLTLHLQRIYVFPEVAERAIALLRERSAANAYAGLDDQRFAELVTEHLLSVSGDKHLRLLHSVEELPENEDPEWFDEDLYRAEAELSGHGFDRVERLAGNVGLLETTRLFDPDISGAAAAAAMNLLAGTDVLLLDLRRNGGGSPGMVAMLCSYLLEGSVHLCDMYFRAEDRTRQSWTLPYVPGPRFGHSKPVYVLTSAQTFSGAEELAYNLQQLERATLIGEVTKGGAHPGNRQRIGPHLRAAVPAGRSINPVSGTNWEGVGVRPHLELPAEQAFDRAYRLALEHVLGLGETGPRRVIAEQARAALAGLARG</sequence>
<dbReference type="InterPro" id="IPR005151">
    <property type="entry name" value="Tail-specific_protease"/>
</dbReference>
<reference evidence="2 3" key="1">
    <citation type="submission" date="2020-08" db="EMBL/GenBank/DDBJ databases">
        <title>Genomic Encyclopedia of Archaeal and Bacterial Type Strains, Phase II (KMG-II): from individual species to whole genera.</title>
        <authorList>
            <person name="Goeker M."/>
        </authorList>
    </citation>
    <scope>NUCLEOTIDE SEQUENCE [LARGE SCALE GENOMIC DNA]</scope>
    <source>
        <strain evidence="2 3">DSM 43850</strain>
    </source>
</reference>
<dbReference type="RefSeq" id="WP_182839000.1">
    <property type="nucleotide sequence ID" value="NZ_BAAABQ010000032.1"/>
</dbReference>
<dbReference type="InterPro" id="IPR029045">
    <property type="entry name" value="ClpP/crotonase-like_dom_sf"/>
</dbReference>
<name>A0ABR6BP92_9PSEU</name>
<dbReference type="CDD" id="cd07563">
    <property type="entry name" value="Peptidase_S41_IRBP"/>
    <property type="match status" value="1"/>
</dbReference>
<dbReference type="Gene3D" id="3.30.750.44">
    <property type="match status" value="1"/>
</dbReference>
<dbReference type="Proteomes" id="UP000517916">
    <property type="component" value="Unassembled WGS sequence"/>
</dbReference>
<accession>A0ABR6BP92</accession>
<proteinExistence type="predicted"/>
<dbReference type="PANTHER" id="PTHR11261">
    <property type="entry name" value="INTERPHOTORECEPTOR RETINOID-BINDING PROTEIN"/>
    <property type="match status" value="1"/>
</dbReference>
<dbReference type="Gene3D" id="3.90.226.10">
    <property type="entry name" value="2-enoyl-CoA Hydratase, Chain A, domain 1"/>
    <property type="match status" value="1"/>
</dbReference>
<evidence type="ECO:0000313" key="2">
    <source>
        <dbReference type="EMBL" id="MBA8928720.1"/>
    </source>
</evidence>
<dbReference type="PANTHER" id="PTHR11261:SF3">
    <property type="entry name" value="RETINOL-BINDING PROTEIN 3"/>
    <property type="match status" value="1"/>
</dbReference>
<protein>
    <recommendedName>
        <fullName evidence="1">Tail specific protease domain-containing protein</fullName>
    </recommendedName>
</protein>
<dbReference type="EMBL" id="JACJID010000004">
    <property type="protein sequence ID" value="MBA8928720.1"/>
    <property type="molecule type" value="Genomic_DNA"/>
</dbReference>